<comment type="caution">
    <text evidence="1">The sequence shown here is derived from an EMBL/GenBank/DDBJ whole genome shotgun (WGS) entry which is preliminary data.</text>
</comment>
<proteinExistence type="predicted"/>
<dbReference type="Proteomes" id="UP000263486">
    <property type="component" value="Unassembled WGS sequence"/>
</dbReference>
<evidence type="ECO:0000313" key="1">
    <source>
        <dbReference type="EMBL" id="REI41920.1"/>
    </source>
</evidence>
<sequence>MMFKITKVDWNKVKDILEHKEYKDKKYEIIVDDLEDNIKGLEFTEINLYTNYSQFIISEETEDEVIDLIEELENRTLQKNMKN</sequence>
<evidence type="ECO:0000313" key="2">
    <source>
        <dbReference type="Proteomes" id="UP000263486"/>
    </source>
</evidence>
<name>A0ABX9KIN0_9FUSO</name>
<reference evidence="1 2" key="1">
    <citation type="submission" date="2018-08" db="EMBL/GenBank/DDBJ databases">
        <title>Draft genome sequence of Psychrilyobacter sp. strain SD5 isolated from Black Sea water.</title>
        <authorList>
            <person name="Yadav S."/>
            <person name="Villanueva L."/>
            <person name="Damste J.S.S."/>
        </authorList>
    </citation>
    <scope>NUCLEOTIDE SEQUENCE [LARGE SCALE GENOMIC DNA]</scope>
    <source>
        <strain evidence="1 2">SD5</strain>
    </source>
</reference>
<keyword evidence="2" id="KW-1185">Reference proteome</keyword>
<protein>
    <submittedName>
        <fullName evidence="1">Uncharacterized protein</fullName>
    </submittedName>
</protein>
<dbReference type="EMBL" id="QUAJ01000007">
    <property type="protein sequence ID" value="REI41920.1"/>
    <property type="molecule type" value="Genomic_DNA"/>
</dbReference>
<accession>A0ABX9KIN0</accession>
<gene>
    <name evidence="1" type="ORF">DYH56_05775</name>
</gene>
<organism evidence="1 2">
    <name type="scientific">Psychrilyobacter piezotolerans</name>
    <dbReference type="NCBI Taxonomy" id="2293438"/>
    <lineage>
        <taxon>Bacteria</taxon>
        <taxon>Fusobacteriati</taxon>
        <taxon>Fusobacteriota</taxon>
        <taxon>Fusobacteriia</taxon>
        <taxon>Fusobacteriales</taxon>
        <taxon>Fusobacteriaceae</taxon>
        <taxon>Psychrilyobacter</taxon>
    </lineage>
</organism>
<dbReference type="RefSeq" id="WP_114641916.1">
    <property type="nucleotide sequence ID" value="NZ_JAACIO010000006.1"/>
</dbReference>